<evidence type="ECO:0000256" key="7">
    <source>
        <dbReference type="ARBA" id="ARBA00022723"/>
    </source>
</evidence>
<dbReference type="Gene3D" id="3.10.20.600">
    <property type="match status" value="1"/>
</dbReference>
<dbReference type="SUPFAM" id="SSF142984">
    <property type="entry name" value="Nqo1 middle domain-like"/>
    <property type="match status" value="1"/>
</dbReference>
<evidence type="ECO:0000256" key="1">
    <source>
        <dbReference type="ARBA" id="ARBA00001917"/>
    </source>
</evidence>
<dbReference type="Pfam" id="PF10589">
    <property type="entry name" value="NADH_4Fe-4S"/>
    <property type="match status" value="1"/>
</dbReference>
<dbReference type="PROSITE" id="PS00644">
    <property type="entry name" value="COMPLEX1_51K_1"/>
    <property type="match status" value="1"/>
</dbReference>
<dbReference type="SUPFAM" id="SSF140490">
    <property type="entry name" value="Nqo1C-terminal domain-like"/>
    <property type="match status" value="1"/>
</dbReference>
<dbReference type="InterPro" id="IPR050837">
    <property type="entry name" value="ComplexI_51kDa_subunit"/>
</dbReference>
<keyword evidence="6" id="KW-0288">FMN</keyword>
<evidence type="ECO:0000256" key="8">
    <source>
        <dbReference type="ARBA" id="ARBA00023004"/>
    </source>
</evidence>
<dbReference type="PANTHER" id="PTHR11780">
    <property type="entry name" value="NADH-UBIQUINONE OXIDOREDUCTASE FLAVOPROTEIN 1 NDUFV1"/>
    <property type="match status" value="1"/>
</dbReference>
<dbReference type="GO" id="GO:0046872">
    <property type="term" value="F:metal ion binding"/>
    <property type="evidence" value="ECO:0007669"/>
    <property type="project" value="UniProtKB-KW"/>
</dbReference>
<dbReference type="GO" id="GO:0010181">
    <property type="term" value="F:FMN binding"/>
    <property type="evidence" value="ECO:0007669"/>
    <property type="project" value="InterPro"/>
</dbReference>
<dbReference type="Proteomes" id="UP000717585">
    <property type="component" value="Unassembled WGS sequence"/>
</dbReference>
<evidence type="ECO:0000313" key="12">
    <source>
        <dbReference type="Proteomes" id="UP000717585"/>
    </source>
</evidence>
<dbReference type="Gene3D" id="1.20.1440.230">
    <property type="entry name" value="NADH-ubiquinone oxidoreductase 51kDa subunit, iron-sulphur binding domain"/>
    <property type="match status" value="1"/>
</dbReference>
<sequence length="431" mass="46444">MLSTFAAKSFGQRGYLAAADHIFTNLYGQKTPTIENAKKAGDFKSLGAILAGGDNMRDEILNTMQKAGQRGRGGAGFDTGAKWSFLPRDDGKQHYLVVNADEGEPGTSKDRYILRNEPYKLIEGMIYSAFTIKATQAYIYIRGEFKEEQRAMQKAIDEAYKAGLLGPRAQYPLDVHIHSGAGAYVCGEETALLNSIEGKPGKPRHKPPYPATQGLFMKPTIINNVETIAQVPAILTRGLEWWTSLGTPANHGTKLYTISGAVNKPCTVEDAMGVTIGELIDEHAGGPTGGWENVQAIIPGGSSTLALTPEEARTAKMDFDSLRELGTEMGTGGIIVIPKDVDFVDVTARMARFYAVESCGQCQPCKLGTHQMATTMAKIKAGTATQKDADRLKRLTKIHGLTICALAGAACQPIKGLLGPFRESLDSKLVE</sequence>
<name>A0A8J6AX05_9EUKA</name>
<keyword evidence="12" id="KW-1185">Reference proteome</keyword>
<organism evidence="11 12">
    <name type="scientific">Carpediemonas membranifera</name>
    <dbReference type="NCBI Taxonomy" id="201153"/>
    <lineage>
        <taxon>Eukaryota</taxon>
        <taxon>Metamonada</taxon>
        <taxon>Carpediemonas-like organisms</taxon>
        <taxon>Carpediemonas</taxon>
    </lineage>
</organism>
<dbReference type="GO" id="GO:0051539">
    <property type="term" value="F:4 iron, 4 sulfur cluster binding"/>
    <property type="evidence" value="ECO:0007669"/>
    <property type="project" value="UniProtKB-KW"/>
</dbReference>
<dbReference type="InterPro" id="IPR037207">
    <property type="entry name" value="Nuop51_4Fe4S-bd_sf"/>
</dbReference>
<accession>A0A8J6AX05</accession>
<dbReference type="AlphaFoldDB" id="A0A8J6AX05"/>
<evidence type="ECO:0000256" key="5">
    <source>
        <dbReference type="ARBA" id="ARBA00022630"/>
    </source>
</evidence>
<dbReference type="Pfam" id="PF01512">
    <property type="entry name" value="Complex1_51K"/>
    <property type="match status" value="1"/>
</dbReference>
<gene>
    <name evidence="11" type="ORF">J8273_4763</name>
</gene>
<reference evidence="11" key="1">
    <citation type="submission" date="2021-05" db="EMBL/GenBank/DDBJ databases">
        <title>A free-living protist that lacks canonical eukaryotic 1 DNA replication and segregation systems.</title>
        <authorList>
            <person name="Salas-Leiva D.E."/>
            <person name="Tromer E.C."/>
            <person name="Curtis B.A."/>
            <person name="Jerlstrom-Hultqvist J."/>
            <person name="Kolisko M."/>
            <person name="Yi Z."/>
            <person name="Salas-Leiva J.S."/>
            <person name="Gallot-Lavallee L."/>
            <person name="Kops G.J.P.L."/>
            <person name="Archibald J.M."/>
            <person name="Simpson A.G.B."/>
            <person name="Roger A.J."/>
        </authorList>
    </citation>
    <scope>NUCLEOTIDE SEQUENCE</scope>
    <source>
        <strain evidence="11">BICM</strain>
    </source>
</reference>
<evidence type="ECO:0000256" key="6">
    <source>
        <dbReference type="ARBA" id="ARBA00022643"/>
    </source>
</evidence>
<dbReference type="InterPro" id="IPR001949">
    <property type="entry name" value="NADH-UbQ_OxRdtase_51kDa_CS"/>
</dbReference>
<keyword evidence="7" id="KW-0479">Metal-binding</keyword>
<dbReference type="InterPro" id="IPR019575">
    <property type="entry name" value="Nuop51_4Fe4S-bd"/>
</dbReference>
<dbReference type="EMBL" id="JAHDYR010000021">
    <property type="protein sequence ID" value="KAG9393645.1"/>
    <property type="molecule type" value="Genomic_DNA"/>
</dbReference>
<dbReference type="PANTHER" id="PTHR11780:SF10">
    <property type="entry name" value="NADH DEHYDROGENASE [UBIQUINONE] FLAVOPROTEIN 1, MITOCHONDRIAL"/>
    <property type="match status" value="1"/>
</dbReference>
<dbReference type="OrthoDB" id="42889at2759"/>
<evidence type="ECO:0000256" key="3">
    <source>
        <dbReference type="ARBA" id="ARBA00007523"/>
    </source>
</evidence>
<dbReference type="InterPro" id="IPR037225">
    <property type="entry name" value="Nuo51_FMN-bd_sf"/>
</dbReference>
<keyword evidence="9" id="KW-0411">Iron-sulfur</keyword>
<evidence type="ECO:0000313" key="11">
    <source>
        <dbReference type="EMBL" id="KAG9393645.1"/>
    </source>
</evidence>
<evidence type="ECO:0000256" key="4">
    <source>
        <dbReference type="ARBA" id="ARBA00022485"/>
    </source>
</evidence>
<evidence type="ECO:0000256" key="9">
    <source>
        <dbReference type="ARBA" id="ARBA00023014"/>
    </source>
</evidence>
<dbReference type="InterPro" id="IPR054765">
    <property type="entry name" value="SLBB_dom"/>
</dbReference>
<protein>
    <submittedName>
        <fullName evidence="11">NADH-quinone oxidoreductase subunit NuoF</fullName>
    </submittedName>
</protein>
<dbReference type="GO" id="GO:0008137">
    <property type="term" value="F:NADH dehydrogenase (ubiquinone) activity"/>
    <property type="evidence" value="ECO:0007669"/>
    <property type="project" value="InterPro"/>
</dbReference>
<dbReference type="FunFam" id="1.20.1440.230:FF:000001">
    <property type="entry name" value="Mitochondrial NADH dehydrogenase flavoprotein 1"/>
    <property type="match status" value="1"/>
</dbReference>
<keyword evidence="8" id="KW-0408">Iron</keyword>
<keyword evidence="4" id="KW-0004">4Fe-4S</keyword>
<evidence type="ECO:0000259" key="10">
    <source>
        <dbReference type="SMART" id="SM00928"/>
    </source>
</evidence>
<comment type="similarity">
    <text evidence="3">Belongs to the complex I 51 kDa subunit family.</text>
</comment>
<dbReference type="Gene3D" id="3.40.50.11540">
    <property type="entry name" value="NADH-ubiquinone oxidoreductase 51kDa subunit"/>
    <property type="match status" value="1"/>
</dbReference>
<comment type="caution">
    <text evidence="11">The sequence shown here is derived from an EMBL/GenBank/DDBJ whole genome shotgun (WGS) entry which is preliminary data.</text>
</comment>
<proteinExistence type="inferred from homology"/>
<comment type="cofactor">
    <cofactor evidence="2">
        <name>[4Fe-4S] cluster</name>
        <dbReference type="ChEBI" id="CHEBI:49883"/>
    </cofactor>
</comment>
<evidence type="ECO:0000256" key="2">
    <source>
        <dbReference type="ARBA" id="ARBA00001966"/>
    </source>
</evidence>
<dbReference type="SUPFAM" id="SSF142019">
    <property type="entry name" value="Nqo1 FMN-binding domain-like"/>
    <property type="match status" value="1"/>
</dbReference>
<dbReference type="FunFam" id="3.40.50.11540:FF:000001">
    <property type="entry name" value="NADH dehydrogenase [ubiquinone] flavoprotein 1, mitochondrial"/>
    <property type="match status" value="1"/>
</dbReference>
<comment type="cofactor">
    <cofactor evidence="1">
        <name>FMN</name>
        <dbReference type="ChEBI" id="CHEBI:58210"/>
    </cofactor>
</comment>
<dbReference type="InterPro" id="IPR011538">
    <property type="entry name" value="Nuo51_FMN-bd"/>
</dbReference>
<keyword evidence="5" id="KW-0285">Flavoprotein</keyword>
<dbReference type="Pfam" id="PF22461">
    <property type="entry name" value="SLBB_2"/>
    <property type="match status" value="1"/>
</dbReference>
<feature type="domain" description="NADH-ubiquinone oxidoreductase 51kDa subunit iron-sulphur binding" evidence="10">
    <location>
        <begin position="344"/>
        <end position="389"/>
    </location>
</feature>
<dbReference type="NCBIfam" id="NF010120">
    <property type="entry name" value="PRK13596.1"/>
    <property type="match status" value="1"/>
</dbReference>
<dbReference type="SMART" id="SM00928">
    <property type="entry name" value="NADH_4Fe-4S"/>
    <property type="match status" value="1"/>
</dbReference>